<dbReference type="PANTHER" id="PTHR31996">
    <property type="entry name" value="COILED-COIL DOMAIN-CONTAINING PROTEIN 115"/>
    <property type="match status" value="1"/>
</dbReference>
<dbReference type="InterPro" id="IPR040357">
    <property type="entry name" value="Vma22/CCDC115"/>
</dbReference>
<evidence type="ECO:0000313" key="3">
    <source>
        <dbReference type="Proteomes" id="UP000785200"/>
    </source>
</evidence>
<evidence type="ECO:0000313" key="2">
    <source>
        <dbReference type="EMBL" id="KAG0647747.1"/>
    </source>
</evidence>
<accession>A0A9P6VGZ8</accession>
<evidence type="ECO:0000256" key="1">
    <source>
        <dbReference type="ARBA" id="ARBA00093634"/>
    </source>
</evidence>
<protein>
    <recommendedName>
        <fullName evidence="1">Vacuolar ATPase assembly protein VMA22</fullName>
    </recommendedName>
</protein>
<proteinExistence type="predicted"/>
<dbReference type="Pfam" id="PF21730">
    <property type="entry name" value="Vma22_CCDC115"/>
    <property type="match status" value="1"/>
</dbReference>
<dbReference type="Proteomes" id="UP000785200">
    <property type="component" value="Unassembled WGS sequence"/>
</dbReference>
<dbReference type="PANTHER" id="PTHR31996:SF2">
    <property type="entry name" value="COILED-COIL DOMAIN-CONTAINING PROTEIN 115"/>
    <property type="match status" value="1"/>
</dbReference>
<keyword evidence="3" id="KW-1185">Reference proteome</keyword>
<name>A0A9P6VGZ8_9HELO</name>
<sequence length="245" mass="26659">MSPTATSATLSEEIDQLLEHYLSLLDQYTTLRSQLSSIQSSLFQNISRANFSAERGVRYGADFYDARMQATRVCHVTVPATDLPTTDVLAPQENVVEGKTLDGVQRGTTAEAGSLKEKERQNNPSTIATAAGTACFAIGAVINSRPSTKTEHAAADKGDANIAKGGKDPLHMFGFLTPSALREAQRDSVKTVVEVLPRIASVDAEMKEVEIRIRRARKWKARAETKEGNLTEKSISTGHRVEVEV</sequence>
<dbReference type="GO" id="GO:0051082">
    <property type="term" value="F:unfolded protein binding"/>
    <property type="evidence" value="ECO:0007669"/>
    <property type="project" value="TreeGrafter"/>
</dbReference>
<dbReference type="AlphaFoldDB" id="A0A9P6VGZ8"/>
<dbReference type="GO" id="GO:1990871">
    <property type="term" value="C:Vma12-Vma22 assembly complex"/>
    <property type="evidence" value="ECO:0007669"/>
    <property type="project" value="TreeGrafter"/>
</dbReference>
<gene>
    <name evidence="2" type="ORF">D0Z07_6837</name>
</gene>
<comment type="caution">
    <text evidence="2">The sequence shown here is derived from an EMBL/GenBank/DDBJ whole genome shotgun (WGS) entry which is preliminary data.</text>
</comment>
<reference evidence="2" key="1">
    <citation type="submission" date="2019-07" db="EMBL/GenBank/DDBJ databases">
        <title>Hyphodiscus hymeniophilus genome sequencing and assembly.</title>
        <authorList>
            <person name="Kramer G."/>
            <person name="Nodwell J."/>
        </authorList>
    </citation>
    <scope>NUCLEOTIDE SEQUENCE</scope>
    <source>
        <strain evidence="2">ATCC 34498</strain>
    </source>
</reference>
<dbReference type="EMBL" id="VNKQ01000012">
    <property type="protein sequence ID" value="KAG0647747.1"/>
    <property type="molecule type" value="Genomic_DNA"/>
</dbReference>
<organism evidence="2 3">
    <name type="scientific">Hyphodiscus hymeniophilus</name>
    <dbReference type="NCBI Taxonomy" id="353542"/>
    <lineage>
        <taxon>Eukaryota</taxon>
        <taxon>Fungi</taxon>
        <taxon>Dikarya</taxon>
        <taxon>Ascomycota</taxon>
        <taxon>Pezizomycotina</taxon>
        <taxon>Leotiomycetes</taxon>
        <taxon>Helotiales</taxon>
        <taxon>Hyphodiscaceae</taxon>
        <taxon>Hyphodiscus</taxon>
    </lineage>
</organism>
<dbReference type="GO" id="GO:0070072">
    <property type="term" value="P:vacuolar proton-transporting V-type ATPase complex assembly"/>
    <property type="evidence" value="ECO:0007669"/>
    <property type="project" value="InterPro"/>
</dbReference>
<dbReference type="OrthoDB" id="408631at2759"/>